<dbReference type="EMBL" id="HBUE01100578">
    <property type="protein sequence ID" value="CAG6485190.1"/>
    <property type="molecule type" value="Transcribed_RNA"/>
</dbReference>
<protein>
    <submittedName>
        <fullName evidence="1">(northern house mosquito) hypothetical protein</fullName>
    </submittedName>
</protein>
<name>A0A8D8FW18_CULPI</name>
<dbReference type="EMBL" id="HBUE01100575">
    <property type="protein sequence ID" value="CAG6485188.1"/>
    <property type="molecule type" value="Transcribed_RNA"/>
</dbReference>
<dbReference type="EMBL" id="HBUE01100576">
    <property type="protein sequence ID" value="CAG6485189.1"/>
    <property type="molecule type" value="Transcribed_RNA"/>
</dbReference>
<dbReference type="EMBL" id="HBUE01100581">
    <property type="protein sequence ID" value="CAG6485192.1"/>
    <property type="molecule type" value="Transcribed_RNA"/>
</dbReference>
<dbReference type="AlphaFoldDB" id="A0A8D8FW18"/>
<dbReference type="EMBL" id="HBUE01100574">
    <property type="protein sequence ID" value="CAG6485187.1"/>
    <property type="molecule type" value="Transcribed_RNA"/>
</dbReference>
<proteinExistence type="predicted"/>
<evidence type="ECO:0000313" key="1">
    <source>
        <dbReference type="EMBL" id="CAG6485190.1"/>
    </source>
</evidence>
<reference evidence="1" key="1">
    <citation type="submission" date="2021-05" db="EMBL/GenBank/DDBJ databases">
        <authorList>
            <person name="Alioto T."/>
            <person name="Alioto T."/>
            <person name="Gomez Garrido J."/>
        </authorList>
    </citation>
    <scope>NUCLEOTIDE SEQUENCE</scope>
</reference>
<accession>A0A8D8FW18</accession>
<organism evidence="1">
    <name type="scientific">Culex pipiens</name>
    <name type="common">House mosquito</name>
    <dbReference type="NCBI Taxonomy" id="7175"/>
    <lineage>
        <taxon>Eukaryota</taxon>
        <taxon>Metazoa</taxon>
        <taxon>Ecdysozoa</taxon>
        <taxon>Arthropoda</taxon>
        <taxon>Hexapoda</taxon>
        <taxon>Insecta</taxon>
        <taxon>Pterygota</taxon>
        <taxon>Neoptera</taxon>
        <taxon>Endopterygota</taxon>
        <taxon>Diptera</taxon>
        <taxon>Nematocera</taxon>
        <taxon>Culicoidea</taxon>
        <taxon>Culicidae</taxon>
        <taxon>Culicinae</taxon>
        <taxon>Culicini</taxon>
        <taxon>Culex</taxon>
        <taxon>Culex</taxon>
    </lineage>
</organism>
<dbReference type="EMBL" id="HBUE01100579">
    <property type="protein sequence ID" value="CAG6485191.1"/>
    <property type="molecule type" value="Transcribed_RNA"/>
</dbReference>
<sequence>MLGATEVAPKADLDDGVSPPGRELVAAFPMGTVRVLDCCGGLVGELTGVAPMIISEVSISSPGLAGPPGDSDDEEVSVVPFGFWDWFNDVRCRRSLLSFRWWCDPAECDCSSSPVRSIT</sequence>